<comment type="caution">
    <text evidence="3">The sequence shown here is derived from an EMBL/GenBank/DDBJ whole genome shotgun (WGS) entry which is preliminary data.</text>
</comment>
<evidence type="ECO:0000313" key="3">
    <source>
        <dbReference type="EMBL" id="PAV16735.1"/>
    </source>
</evidence>
<evidence type="ECO:0000256" key="2">
    <source>
        <dbReference type="SAM" id="Phobius"/>
    </source>
</evidence>
<dbReference type="OrthoDB" id="2103474at2759"/>
<sequence length="203" mass="23330">MGSKSANSKSKSKSNGKQKNGKVKLRKKDNIWVRIVKAFVGDKVSEQMEKHEPDHPTLCYNAEKQRWEKRPKPHWLPSEDWELLKHIRKNAHWMDYGCSCCCDSVVIGRSAVISLVPAVGPIVCIVLGSRMVNSKARKFDLPWSTTAMMYFRTGASECIGLVPVVGEVFVAWYKASTRNLYALEEVLEERYADRQYRDRVEYD</sequence>
<dbReference type="EMBL" id="NBII01000008">
    <property type="protein sequence ID" value="PAV16735.1"/>
    <property type="molecule type" value="Genomic_DNA"/>
</dbReference>
<dbReference type="STRING" id="2282107.A0A286UB06"/>
<dbReference type="AlphaFoldDB" id="A0A286UB06"/>
<dbReference type="PANTHER" id="PTHR35519:SF2">
    <property type="entry name" value="PH DOMAIN PROTEIN"/>
    <property type="match status" value="1"/>
</dbReference>
<feature type="compositionally biased region" description="Basic residues" evidence="1">
    <location>
        <begin position="10"/>
        <end position="26"/>
    </location>
</feature>
<organism evidence="3 4">
    <name type="scientific">Pyrrhoderma noxium</name>
    <dbReference type="NCBI Taxonomy" id="2282107"/>
    <lineage>
        <taxon>Eukaryota</taxon>
        <taxon>Fungi</taxon>
        <taxon>Dikarya</taxon>
        <taxon>Basidiomycota</taxon>
        <taxon>Agaricomycotina</taxon>
        <taxon>Agaricomycetes</taxon>
        <taxon>Hymenochaetales</taxon>
        <taxon>Hymenochaetaceae</taxon>
        <taxon>Pyrrhoderma</taxon>
    </lineage>
</organism>
<feature type="region of interest" description="Disordered" evidence="1">
    <location>
        <begin position="1"/>
        <end position="26"/>
    </location>
</feature>
<dbReference type="InParanoid" id="A0A286UB06"/>
<name>A0A286UB06_9AGAM</name>
<proteinExistence type="predicted"/>
<evidence type="ECO:0000313" key="4">
    <source>
        <dbReference type="Proteomes" id="UP000217199"/>
    </source>
</evidence>
<gene>
    <name evidence="3" type="ORF">PNOK_0835500</name>
</gene>
<keyword evidence="2" id="KW-1133">Transmembrane helix</keyword>
<keyword evidence="2" id="KW-0472">Membrane</keyword>
<accession>A0A286UB06</accession>
<dbReference type="Proteomes" id="UP000217199">
    <property type="component" value="Unassembled WGS sequence"/>
</dbReference>
<feature type="transmembrane region" description="Helical" evidence="2">
    <location>
        <begin position="106"/>
        <end position="128"/>
    </location>
</feature>
<dbReference type="InterPro" id="IPR025187">
    <property type="entry name" value="DUF4112"/>
</dbReference>
<reference evidence="3 4" key="1">
    <citation type="journal article" date="2017" name="Mol. Ecol.">
        <title>Comparative and population genomic landscape of Phellinus noxius: A hypervariable fungus causing root rot in trees.</title>
        <authorList>
            <person name="Chung C.L."/>
            <person name="Lee T.J."/>
            <person name="Akiba M."/>
            <person name="Lee H.H."/>
            <person name="Kuo T.H."/>
            <person name="Liu D."/>
            <person name="Ke H.M."/>
            <person name="Yokoi T."/>
            <person name="Roa M.B."/>
            <person name="Lu M.J."/>
            <person name="Chang Y.Y."/>
            <person name="Ann P.J."/>
            <person name="Tsai J.N."/>
            <person name="Chen C.Y."/>
            <person name="Tzean S.S."/>
            <person name="Ota Y."/>
            <person name="Hattori T."/>
            <person name="Sahashi N."/>
            <person name="Liou R.F."/>
            <person name="Kikuchi T."/>
            <person name="Tsai I.J."/>
        </authorList>
    </citation>
    <scope>NUCLEOTIDE SEQUENCE [LARGE SCALE GENOMIC DNA]</scope>
    <source>
        <strain evidence="3 4">FFPRI411160</strain>
    </source>
</reference>
<evidence type="ECO:0000256" key="1">
    <source>
        <dbReference type="SAM" id="MobiDB-lite"/>
    </source>
</evidence>
<keyword evidence="2" id="KW-0812">Transmembrane</keyword>
<dbReference type="PANTHER" id="PTHR35519">
    <property type="entry name" value="MEMBRANE PROTEINS"/>
    <property type="match status" value="1"/>
</dbReference>
<protein>
    <submittedName>
        <fullName evidence="3">Uncharacterized protein</fullName>
    </submittedName>
</protein>
<dbReference type="Pfam" id="PF13430">
    <property type="entry name" value="DUF4112"/>
    <property type="match status" value="1"/>
</dbReference>
<keyword evidence="4" id="KW-1185">Reference proteome</keyword>